<gene>
    <name evidence="9 10" type="primary">cas2</name>
    <name evidence="10" type="ORF">COT20_02400</name>
</gene>
<comment type="function">
    <text evidence="9">CRISPR (clustered regularly interspaced short palindromic repeat), is an adaptive immune system that provides protection against mobile genetic elements (viruses, transposable elements and conjugative plasmids). CRISPR clusters contain sequences complementary to antecedent mobile elements and target invading nucleic acids. CRISPR clusters are transcribed and processed into CRISPR RNA (crRNA). Functions as a ssRNA-specific endoribonuclease. Involved in the integration of spacer DNA into the CRISPR cassette.</text>
</comment>
<evidence type="ECO:0000256" key="5">
    <source>
        <dbReference type="ARBA" id="ARBA00022759"/>
    </source>
</evidence>
<accession>A0A2M6XU16</accession>
<evidence type="ECO:0000313" key="10">
    <source>
        <dbReference type="EMBL" id="PIU14811.1"/>
    </source>
</evidence>
<dbReference type="GO" id="GO:0016787">
    <property type="term" value="F:hydrolase activity"/>
    <property type="evidence" value="ECO:0007669"/>
    <property type="project" value="UniProtKB-KW"/>
</dbReference>
<dbReference type="GO" id="GO:0004521">
    <property type="term" value="F:RNA endonuclease activity"/>
    <property type="evidence" value="ECO:0007669"/>
    <property type="project" value="InterPro"/>
</dbReference>
<proteinExistence type="inferred from homology"/>
<evidence type="ECO:0000313" key="11">
    <source>
        <dbReference type="Proteomes" id="UP000229784"/>
    </source>
</evidence>
<evidence type="ECO:0000256" key="9">
    <source>
        <dbReference type="HAMAP-Rule" id="MF_01471"/>
    </source>
</evidence>
<dbReference type="Pfam" id="PF09827">
    <property type="entry name" value="CRISPR_Cas2"/>
    <property type="match status" value="1"/>
</dbReference>
<evidence type="ECO:0000256" key="3">
    <source>
        <dbReference type="ARBA" id="ARBA00022722"/>
    </source>
</evidence>
<dbReference type="InterPro" id="IPR019199">
    <property type="entry name" value="Virulence_VapD/CRISPR_Cas2"/>
</dbReference>
<keyword evidence="3 9" id="KW-0540">Nuclease</keyword>
<dbReference type="PANTHER" id="PTHR34405:SF3">
    <property type="entry name" value="CRISPR-ASSOCIATED ENDORIBONUCLEASE CAS2 3"/>
    <property type="match status" value="1"/>
</dbReference>
<dbReference type="GO" id="GO:0051607">
    <property type="term" value="P:defense response to virus"/>
    <property type="evidence" value="ECO:0007669"/>
    <property type="project" value="UniProtKB-UniRule"/>
</dbReference>
<evidence type="ECO:0000256" key="7">
    <source>
        <dbReference type="ARBA" id="ARBA00022842"/>
    </source>
</evidence>
<feature type="binding site" evidence="9">
    <location>
        <position position="7"/>
    </location>
    <ligand>
        <name>Mg(2+)</name>
        <dbReference type="ChEBI" id="CHEBI:18420"/>
        <note>catalytic</note>
    </ligand>
</feature>
<keyword evidence="4 9" id="KW-0479">Metal-binding</keyword>
<dbReference type="GO" id="GO:0043571">
    <property type="term" value="P:maintenance of CRISPR repeat elements"/>
    <property type="evidence" value="ECO:0007669"/>
    <property type="project" value="UniProtKB-UniRule"/>
</dbReference>
<sequence>MLIVSYDFTDNHIRSRFSKFLKKFGGKIQYSVYEIKNSQRILQNILDEVELNYKKDFTGADSILIFSLCEACKKKIVRYGYAKNEESEVIIFK</sequence>
<keyword evidence="7 9" id="KW-0460">Magnesium</keyword>
<dbReference type="GO" id="GO:0046872">
    <property type="term" value="F:metal ion binding"/>
    <property type="evidence" value="ECO:0007669"/>
    <property type="project" value="UniProtKB-UniRule"/>
</dbReference>
<organism evidence="10 11">
    <name type="scientific">bacterium (Candidatus Gribaldobacteria) CG08_land_8_20_14_0_20_39_15</name>
    <dbReference type="NCBI Taxonomy" id="2014273"/>
    <lineage>
        <taxon>Bacteria</taxon>
        <taxon>Candidatus Gribaldobacteria</taxon>
    </lineage>
</organism>
<protein>
    <recommendedName>
        <fullName evidence="9">CRISPR-associated endoribonuclease Cas2</fullName>
        <ecNumber evidence="9">3.1.-.-</ecNumber>
    </recommendedName>
</protein>
<dbReference type="Gene3D" id="3.30.70.240">
    <property type="match status" value="1"/>
</dbReference>
<evidence type="ECO:0000256" key="2">
    <source>
        <dbReference type="ARBA" id="ARBA00009959"/>
    </source>
</evidence>
<dbReference type="NCBIfam" id="TIGR01573">
    <property type="entry name" value="cas2"/>
    <property type="match status" value="1"/>
</dbReference>
<dbReference type="HAMAP" id="MF_01471">
    <property type="entry name" value="Cas2"/>
    <property type="match status" value="1"/>
</dbReference>
<dbReference type="EMBL" id="PEXQ01000060">
    <property type="protein sequence ID" value="PIU14811.1"/>
    <property type="molecule type" value="Genomic_DNA"/>
</dbReference>
<keyword evidence="5 9" id="KW-0255">Endonuclease</keyword>
<dbReference type="AlphaFoldDB" id="A0A2M6XU16"/>
<dbReference type="PANTHER" id="PTHR34405">
    <property type="entry name" value="CRISPR-ASSOCIATED ENDORIBONUCLEASE CAS2"/>
    <property type="match status" value="1"/>
</dbReference>
<reference evidence="11" key="1">
    <citation type="submission" date="2017-09" db="EMBL/GenBank/DDBJ databases">
        <title>Depth-based differentiation of microbial function through sediment-hosted aquifers and enrichment of novel symbionts in the deep terrestrial subsurface.</title>
        <authorList>
            <person name="Probst A.J."/>
            <person name="Ladd B."/>
            <person name="Jarett J.K."/>
            <person name="Geller-Mcgrath D.E."/>
            <person name="Sieber C.M.K."/>
            <person name="Emerson J.B."/>
            <person name="Anantharaman K."/>
            <person name="Thomas B.C."/>
            <person name="Malmstrom R."/>
            <person name="Stieglmeier M."/>
            <person name="Klingl A."/>
            <person name="Woyke T."/>
            <person name="Ryan C.M."/>
            <person name="Banfield J.F."/>
        </authorList>
    </citation>
    <scope>NUCLEOTIDE SEQUENCE [LARGE SCALE GENOMIC DNA]</scope>
</reference>
<name>A0A2M6XU16_9BACT</name>
<comment type="cofactor">
    <cofactor evidence="1 9">
        <name>Mg(2+)</name>
        <dbReference type="ChEBI" id="CHEBI:18420"/>
    </cofactor>
</comment>
<comment type="caution">
    <text evidence="10">The sequence shown here is derived from an EMBL/GenBank/DDBJ whole genome shotgun (WGS) entry which is preliminary data.</text>
</comment>
<comment type="similarity">
    <text evidence="2 9">Belongs to the CRISPR-associated endoribonuclease Cas2 protein family.</text>
</comment>
<dbReference type="Proteomes" id="UP000229784">
    <property type="component" value="Unassembled WGS sequence"/>
</dbReference>
<dbReference type="SUPFAM" id="SSF143430">
    <property type="entry name" value="TTP0101/SSO1404-like"/>
    <property type="match status" value="1"/>
</dbReference>
<evidence type="ECO:0000256" key="4">
    <source>
        <dbReference type="ARBA" id="ARBA00022723"/>
    </source>
</evidence>
<comment type="subunit">
    <text evidence="9">Homodimer, forms a heterotetramer with a Cas1 homodimer.</text>
</comment>
<dbReference type="InterPro" id="IPR021127">
    <property type="entry name" value="CRISPR_associated_Cas2"/>
</dbReference>
<keyword evidence="6 9" id="KW-0378">Hydrolase</keyword>
<evidence type="ECO:0000256" key="8">
    <source>
        <dbReference type="ARBA" id="ARBA00023118"/>
    </source>
</evidence>
<evidence type="ECO:0000256" key="6">
    <source>
        <dbReference type="ARBA" id="ARBA00022801"/>
    </source>
</evidence>
<evidence type="ECO:0000256" key="1">
    <source>
        <dbReference type="ARBA" id="ARBA00001946"/>
    </source>
</evidence>
<dbReference type="EC" id="3.1.-.-" evidence="9"/>
<keyword evidence="8 9" id="KW-0051">Antiviral defense</keyword>